<name>A0A2U1QP42_ARTAN</name>
<feature type="compositionally biased region" description="Basic and acidic residues" evidence="1">
    <location>
        <begin position="107"/>
        <end position="118"/>
    </location>
</feature>
<feature type="compositionally biased region" description="Basic and acidic residues" evidence="1">
    <location>
        <begin position="72"/>
        <end position="87"/>
    </location>
</feature>
<dbReference type="InterPro" id="IPR011993">
    <property type="entry name" value="PH-like_dom_sf"/>
</dbReference>
<evidence type="ECO:0000313" key="4">
    <source>
        <dbReference type="Proteomes" id="UP000245207"/>
    </source>
</evidence>
<comment type="caution">
    <text evidence="3">The sequence shown here is derived from an EMBL/GenBank/DDBJ whole genome shotgun (WGS) entry which is preliminary data.</text>
</comment>
<sequence length="410" mass="45606">MVILVAMVNLNQVVQMLIWPMSTQVVAIATAALEGIKNEANTMVTALVDMERVFVPPQHFIRLVQRRMDRQRREEEIKTKSSKKAVEAEQSLLNRAPSPQTGGTSKSLKDSKQDKDTPKGPTLKTAGPEGEITAGFLLKKSAKANGWSMRWFGLNEKTGKLGYTKKTGREKLLWCHHFGEEIEEAEPPPSKSSKDKKKVEEKPPSLVFKITSKVAYKTVLKAHSVVLLKADSTVDKAEWLNKLRVVVMKLAQNVAQALEPVQPYPDPRCFPWLVDEKGAFTTKGGNDKDSKCFSMLYMPQGLLTVIKTKKPTWKLVSSISLKMPVKSLPKVLIDDDMDLIDEESLLSEKDLKKPQLPPVGDCEVGSTRKACKNCSCGRAEEEEKVKKLGITMGQLENPQSACGRVTTSSW</sequence>
<dbReference type="PANTHER" id="PTHR13273:SF14">
    <property type="entry name" value="ANAMORSIN"/>
    <property type="match status" value="1"/>
</dbReference>
<reference evidence="3 4" key="1">
    <citation type="journal article" date="2018" name="Mol. Plant">
        <title>The genome of Artemisia annua provides insight into the evolution of Asteraceae family and artemisinin biosynthesis.</title>
        <authorList>
            <person name="Shen Q."/>
            <person name="Zhang L."/>
            <person name="Liao Z."/>
            <person name="Wang S."/>
            <person name="Yan T."/>
            <person name="Shi P."/>
            <person name="Liu M."/>
            <person name="Fu X."/>
            <person name="Pan Q."/>
            <person name="Wang Y."/>
            <person name="Lv Z."/>
            <person name="Lu X."/>
            <person name="Zhang F."/>
            <person name="Jiang W."/>
            <person name="Ma Y."/>
            <person name="Chen M."/>
            <person name="Hao X."/>
            <person name="Li L."/>
            <person name="Tang Y."/>
            <person name="Lv G."/>
            <person name="Zhou Y."/>
            <person name="Sun X."/>
            <person name="Brodelius P.E."/>
            <person name="Rose J.K.C."/>
            <person name="Tang K."/>
        </authorList>
    </citation>
    <scope>NUCLEOTIDE SEQUENCE [LARGE SCALE GENOMIC DNA]</scope>
    <source>
        <strain evidence="4">cv. Huhao1</strain>
        <tissue evidence="3">Leaf</tissue>
    </source>
</reference>
<dbReference type="PANTHER" id="PTHR13273">
    <property type="entry name" value="ANAMORSIN"/>
    <property type="match status" value="1"/>
</dbReference>
<dbReference type="PROSITE" id="PS50003">
    <property type="entry name" value="PH_DOMAIN"/>
    <property type="match status" value="1"/>
</dbReference>
<accession>A0A2U1QP42</accession>
<dbReference type="InterPro" id="IPR007785">
    <property type="entry name" value="Anamorsin"/>
</dbReference>
<proteinExistence type="predicted"/>
<keyword evidence="4" id="KW-1185">Reference proteome</keyword>
<evidence type="ECO:0000256" key="1">
    <source>
        <dbReference type="SAM" id="MobiDB-lite"/>
    </source>
</evidence>
<dbReference type="OrthoDB" id="311633at2759"/>
<dbReference type="GO" id="GO:0005737">
    <property type="term" value="C:cytoplasm"/>
    <property type="evidence" value="ECO:0007669"/>
    <property type="project" value="InterPro"/>
</dbReference>
<dbReference type="STRING" id="35608.A0A2U1QP42"/>
<dbReference type="Proteomes" id="UP000245207">
    <property type="component" value="Unassembled WGS sequence"/>
</dbReference>
<dbReference type="SMART" id="SM00233">
    <property type="entry name" value="PH"/>
    <property type="match status" value="1"/>
</dbReference>
<organism evidence="3 4">
    <name type="scientific">Artemisia annua</name>
    <name type="common">Sweet wormwood</name>
    <dbReference type="NCBI Taxonomy" id="35608"/>
    <lineage>
        <taxon>Eukaryota</taxon>
        <taxon>Viridiplantae</taxon>
        <taxon>Streptophyta</taxon>
        <taxon>Embryophyta</taxon>
        <taxon>Tracheophyta</taxon>
        <taxon>Spermatophyta</taxon>
        <taxon>Magnoliopsida</taxon>
        <taxon>eudicotyledons</taxon>
        <taxon>Gunneridae</taxon>
        <taxon>Pentapetalae</taxon>
        <taxon>asterids</taxon>
        <taxon>campanulids</taxon>
        <taxon>Asterales</taxon>
        <taxon>Asteraceae</taxon>
        <taxon>Asteroideae</taxon>
        <taxon>Anthemideae</taxon>
        <taxon>Artemisiinae</taxon>
        <taxon>Artemisia</taxon>
    </lineage>
</organism>
<dbReference type="Gene3D" id="2.30.29.30">
    <property type="entry name" value="Pleckstrin-homology domain (PH domain)/Phosphotyrosine-binding domain (PTB)"/>
    <property type="match status" value="1"/>
</dbReference>
<feature type="compositionally biased region" description="Polar residues" evidence="1">
    <location>
        <begin position="91"/>
        <end position="104"/>
    </location>
</feature>
<dbReference type="FunFam" id="2.30.29.30:FF:000212">
    <property type="entry name" value="Dynamin-2A"/>
    <property type="match status" value="1"/>
</dbReference>
<evidence type="ECO:0000259" key="2">
    <source>
        <dbReference type="PROSITE" id="PS50003"/>
    </source>
</evidence>
<dbReference type="GO" id="GO:0016226">
    <property type="term" value="P:iron-sulfur cluster assembly"/>
    <property type="evidence" value="ECO:0007669"/>
    <property type="project" value="InterPro"/>
</dbReference>
<feature type="domain" description="PH" evidence="2">
    <location>
        <begin position="130"/>
        <end position="248"/>
    </location>
</feature>
<dbReference type="InterPro" id="IPR001849">
    <property type="entry name" value="PH_domain"/>
</dbReference>
<feature type="region of interest" description="Disordered" evidence="1">
    <location>
        <begin position="72"/>
        <end position="129"/>
    </location>
</feature>
<evidence type="ECO:0000313" key="3">
    <source>
        <dbReference type="EMBL" id="PWA99780.1"/>
    </source>
</evidence>
<dbReference type="EMBL" id="PKPP01000007">
    <property type="protein sequence ID" value="PWA99780.1"/>
    <property type="molecule type" value="Genomic_DNA"/>
</dbReference>
<dbReference type="AlphaFoldDB" id="A0A2U1QP42"/>
<protein>
    <submittedName>
        <fullName evidence="3">Dynamin</fullName>
    </submittedName>
</protein>
<dbReference type="GO" id="GO:0051536">
    <property type="term" value="F:iron-sulfur cluster binding"/>
    <property type="evidence" value="ECO:0007669"/>
    <property type="project" value="InterPro"/>
</dbReference>
<dbReference type="SUPFAM" id="SSF50729">
    <property type="entry name" value="PH domain-like"/>
    <property type="match status" value="1"/>
</dbReference>
<gene>
    <name evidence="3" type="ORF">CTI12_AA003070</name>
</gene>